<dbReference type="InterPro" id="IPR050121">
    <property type="entry name" value="Cytochrome_P450_monoxygenase"/>
</dbReference>
<evidence type="ECO:0000256" key="6">
    <source>
        <dbReference type="ARBA" id="ARBA00023033"/>
    </source>
</evidence>
<dbReference type="PANTHER" id="PTHR24305">
    <property type="entry name" value="CYTOCHROME P450"/>
    <property type="match status" value="1"/>
</dbReference>
<comment type="caution">
    <text evidence="9">The sequence shown here is derived from an EMBL/GenBank/DDBJ whole genome shotgun (WGS) entry which is preliminary data.</text>
</comment>
<dbReference type="PRINTS" id="PR00463">
    <property type="entry name" value="EP450I"/>
</dbReference>
<evidence type="ECO:0000256" key="2">
    <source>
        <dbReference type="ARBA" id="ARBA00010617"/>
    </source>
</evidence>
<evidence type="ECO:0000256" key="1">
    <source>
        <dbReference type="ARBA" id="ARBA00001971"/>
    </source>
</evidence>
<dbReference type="Proteomes" id="UP000075230">
    <property type="component" value="Unassembled WGS sequence"/>
</dbReference>
<evidence type="ECO:0000256" key="8">
    <source>
        <dbReference type="RuleBase" id="RU000461"/>
    </source>
</evidence>
<dbReference type="InterPro" id="IPR036396">
    <property type="entry name" value="Cyt_P450_sf"/>
</dbReference>
<dbReference type="PRINTS" id="PR00385">
    <property type="entry name" value="P450"/>
</dbReference>
<evidence type="ECO:0000256" key="5">
    <source>
        <dbReference type="ARBA" id="ARBA00023004"/>
    </source>
</evidence>
<gene>
    <name evidence="9" type="ORF">RIB2604_00400030</name>
</gene>
<dbReference type="EMBL" id="BCWF01000004">
    <property type="protein sequence ID" value="GAT19071.1"/>
    <property type="molecule type" value="Genomic_DNA"/>
</dbReference>
<dbReference type="Pfam" id="PF00067">
    <property type="entry name" value="p450"/>
    <property type="match status" value="2"/>
</dbReference>
<evidence type="ECO:0000256" key="4">
    <source>
        <dbReference type="ARBA" id="ARBA00023002"/>
    </source>
</evidence>
<dbReference type="PANTHER" id="PTHR24305:SF166">
    <property type="entry name" value="CYTOCHROME P450 12A4, MITOCHONDRIAL-RELATED"/>
    <property type="match status" value="1"/>
</dbReference>
<protein>
    <submittedName>
        <fullName evidence="9">Cytochrome P450 monooxygenase</fullName>
    </submittedName>
</protein>
<dbReference type="GO" id="GO:0020037">
    <property type="term" value="F:heme binding"/>
    <property type="evidence" value="ECO:0007669"/>
    <property type="project" value="InterPro"/>
</dbReference>
<dbReference type="VEuPathDB" id="FungiDB:ASPFODRAFT_62713"/>
<name>A0A146EZT5_ASPKA</name>
<keyword evidence="4 8" id="KW-0560">Oxidoreductase</keyword>
<keyword evidence="6 8" id="KW-0503">Monooxygenase</keyword>
<evidence type="ECO:0000256" key="7">
    <source>
        <dbReference type="PIRSR" id="PIRSR602401-1"/>
    </source>
</evidence>
<evidence type="ECO:0000256" key="3">
    <source>
        <dbReference type="ARBA" id="ARBA00022723"/>
    </source>
</evidence>
<dbReference type="Gene3D" id="1.10.630.10">
    <property type="entry name" value="Cytochrome P450"/>
    <property type="match status" value="2"/>
</dbReference>
<reference evidence="10" key="2">
    <citation type="submission" date="2016-02" db="EMBL/GenBank/DDBJ databases">
        <title>Genome sequencing of Aspergillus luchuensis NBRC 4314.</title>
        <authorList>
            <person name="Yamada O."/>
        </authorList>
    </citation>
    <scope>NUCLEOTIDE SEQUENCE [LARGE SCALE GENOMIC DNA]</scope>
    <source>
        <strain evidence="10">RIB 2604</strain>
    </source>
</reference>
<sequence length="379" mass="42102">MHGEVTYTQRTMNGMSNMVSNVSLCTVVPRVTWLQFDLGEIVRFGPNSLSFNTSKAVSDIYAVRANVRKSDGYASMSPSRYTPNTLTAISKNIHTFKRRILTQAFSDQNIKEMEGRIQQNISSFLDILATDSGSESEWSSPKDISQICDWLAFDIITDLSYGNDLDMLNSPQMRSDTTSTALSATLNYILHDSNMLAHLKSVIRMTFPTESSITTSSVLSSPDCAVLRACINEAMRLTPPAPNLLPRTVLSGGMEVGGIYIPAGTTVGVSAYTIHRNKTYFHDPDSFEPERWLDDNVVSQQNMQTAFVPFSVGPRKCVAWRLAWAELNLTIARVLWRYDLRLAKNTCGCNAGTRCEYNFKAGVTTAVNGPVIEFRPRIA</sequence>
<dbReference type="GO" id="GO:0004497">
    <property type="term" value="F:monooxygenase activity"/>
    <property type="evidence" value="ECO:0007669"/>
    <property type="project" value="UniProtKB-KW"/>
</dbReference>
<dbReference type="GO" id="GO:0005506">
    <property type="term" value="F:iron ion binding"/>
    <property type="evidence" value="ECO:0007669"/>
    <property type="project" value="InterPro"/>
</dbReference>
<dbReference type="AlphaFoldDB" id="A0A146EZT5"/>
<dbReference type="PROSITE" id="PS00086">
    <property type="entry name" value="CYTOCHROME_P450"/>
    <property type="match status" value="1"/>
</dbReference>
<comment type="cofactor">
    <cofactor evidence="1 7">
        <name>heme</name>
        <dbReference type="ChEBI" id="CHEBI:30413"/>
    </cofactor>
</comment>
<comment type="similarity">
    <text evidence="2 8">Belongs to the cytochrome P450 family.</text>
</comment>
<dbReference type="SUPFAM" id="SSF48264">
    <property type="entry name" value="Cytochrome P450"/>
    <property type="match status" value="1"/>
</dbReference>
<keyword evidence="7 8" id="KW-0349">Heme</keyword>
<reference evidence="9 10" key="1">
    <citation type="journal article" date="2016" name="DNA Res.">
        <title>Genome sequence of Aspergillus luchuensis NBRC 4314.</title>
        <authorList>
            <person name="Yamada O."/>
            <person name="Machida M."/>
            <person name="Hosoyama A."/>
            <person name="Goto M."/>
            <person name="Takahashi T."/>
            <person name="Futagami T."/>
            <person name="Yamagata Y."/>
            <person name="Takeuchi M."/>
            <person name="Kobayashi T."/>
            <person name="Koike H."/>
            <person name="Abe K."/>
            <person name="Asai K."/>
            <person name="Arita M."/>
            <person name="Fujita N."/>
            <person name="Fukuda K."/>
            <person name="Higa K."/>
            <person name="Horikawa H."/>
            <person name="Ishikawa T."/>
            <person name="Jinno K."/>
            <person name="Kato Y."/>
            <person name="Kirimura K."/>
            <person name="Mizutani O."/>
            <person name="Nakasone K."/>
            <person name="Sano M."/>
            <person name="Shiraishi Y."/>
            <person name="Tsukahara M."/>
            <person name="Gomi K."/>
        </authorList>
    </citation>
    <scope>NUCLEOTIDE SEQUENCE [LARGE SCALE GENOMIC DNA]</scope>
    <source>
        <strain evidence="9 10">RIB 2604</strain>
    </source>
</reference>
<feature type="binding site" description="axial binding residue" evidence="7">
    <location>
        <position position="317"/>
    </location>
    <ligand>
        <name>heme</name>
        <dbReference type="ChEBI" id="CHEBI:30413"/>
    </ligand>
    <ligandPart>
        <name>Fe</name>
        <dbReference type="ChEBI" id="CHEBI:18248"/>
    </ligandPart>
</feature>
<evidence type="ECO:0000313" key="9">
    <source>
        <dbReference type="EMBL" id="GAT19071.1"/>
    </source>
</evidence>
<accession>A0A146EZT5</accession>
<dbReference type="InterPro" id="IPR002401">
    <property type="entry name" value="Cyt_P450_E_grp-I"/>
</dbReference>
<organism evidence="9 10">
    <name type="scientific">Aspergillus kawachii</name>
    <name type="common">White koji mold</name>
    <name type="synonym">Aspergillus awamori var. kawachi</name>
    <dbReference type="NCBI Taxonomy" id="1069201"/>
    <lineage>
        <taxon>Eukaryota</taxon>
        <taxon>Fungi</taxon>
        <taxon>Dikarya</taxon>
        <taxon>Ascomycota</taxon>
        <taxon>Pezizomycotina</taxon>
        <taxon>Eurotiomycetes</taxon>
        <taxon>Eurotiomycetidae</taxon>
        <taxon>Eurotiales</taxon>
        <taxon>Aspergillaceae</taxon>
        <taxon>Aspergillus</taxon>
        <taxon>Aspergillus subgen. Circumdati</taxon>
    </lineage>
</organism>
<evidence type="ECO:0000313" key="10">
    <source>
        <dbReference type="Proteomes" id="UP000075230"/>
    </source>
</evidence>
<dbReference type="InterPro" id="IPR017972">
    <property type="entry name" value="Cyt_P450_CS"/>
</dbReference>
<proteinExistence type="inferred from homology"/>
<keyword evidence="5 7" id="KW-0408">Iron</keyword>
<dbReference type="GO" id="GO:0016705">
    <property type="term" value="F:oxidoreductase activity, acting on paired donors, with incorporation or reduction of molecular oxygen"/>
    <property type="evidence" value="ECO:0007669"/>
    <property type="project" value="InterPro"/>
</dbReference>
<keyword evidence="3 7" id="KW-0479">Metal-binding</keyword>
<dbReference type="InterPro" id="IPR001128">
    <property type="entry name" value="Cyt_P450"/>
</dbReference>